<dbReference type="Proteomes" id="UP000479710">
    <property type="component" value="Unassembled WGS sequence"/>
</dbReference>
<reference evidence="1 2" key="1">
    <citation type="submission" date="2019-11" db="EMBL/GenBank/DDBJ databases">
        <title>Whole genome sequence of Oryza granulata.</title>
        <authorList>
            <person name="Li W."/>
        </authorList>
    </citation>
    <scope>NUCLEOTIDE SEQUENCE [LARGE SCALE GENOMIC DNA]</scope>
    <source>
        <strain evidence="2">cv. Menghai</strain>
        <tissue evidence="1">Leaf</tissue>
    </source>
</reference>
<dbReference type="PANTHER" id="PTHR10579">
    <property type="entry name" value="CALCIUM-ACTIVATED CHLORIDE CHANNEL REGULATOR"/>
    <property type="match status" value="1"/>
</dbReference>
<gene>
    <name evidence="1" type="ORF">E2562_000325</name>
</gene>
<dbReference type="OrthoDB" id="1636213at2759"/>
<keyword evidence="2" id="KW-1185">Reference proteome</keyword>
<dbReference type="PANTHER" id="PTHR10579:SF135">
    <property type="entry name" value="OS12G0203500 PROTEIN"/>
    <property type="match status" value="1"/>
</dbReference>
<dbReference type="InterPro" id="IPR051266">
    <property type="entry name" value="CLCR"/>
</dbReference>
<organism evidence="1 2">
    <name type="scientific">Oryza meyeriana var. granulata</name>
    <dbReference type="NCBI Taxonomy" id="110450"/>
    <lineage>
        <taxon>Eukaryota</taxon>
        <taxon>Viridiplantae</taxon>
        <taxon>Streptophyta</taxon>
        <taxon>Embryophyta</taxon>
        <taxon>Tracheophyta</taxon>
        <taxon>Spermatophyta</taxon>
        <taxon>Magnoliopsida</taxon>
        <taxon>Liliopsida</taxon>
        <taxon>Poales</taxon>
        <taxon>Poaceae</taxon>
        <taxon>BOP clade</taxon>
        <taxon>Oryzoideae</taxon>
        <taxon>Oryzeae</taxon>
        <taxon>Oryzinae</taxon>
        <taxon>Oryza</taxon>
        <taxon>Oryza meyeriana</taxon>
    </lineage>
</organism>
<name>A0A6G1CNQ9_9ORYZ</name>
<proteinExistence type="predicted"/>
<comment type="caution">
    <text evidence="1">The sequence shown here is derived from an EMBL/GenBank/DDBJ whole genome shotgun (WGS) entry which is preliminary data.</text>
</comment>
<protein>
    <submittedName>
        <fullName evidence="1">Uncharacterized protein</fullName>
    </submittedName>
</protein>
<dbReference type="SUPFAM" id="SSF57850">
    <property type="entry name" value="RING/U-box"/>
    <property type="match status" value="1"/>
</dbReference>
<accession>A0A6G1CNQ9</accession>
<evidence type="ECO:0000313" key="2">
    <source>
        <dbReference type="Proteomes" id="UP000479710"/>
    </source>
</evidence>
<dbReference type="EMBL" id="SPHZ02000008">
    <property type="protein sequence ID" value="KAF0901444.1"/>
    <property type="molecule type" value="Genomic_DNA"/>
</dbReference>
<dbReference type="AlphaFoldDB" id="A0A6G1CNQ9"/>
<sequence length="211" mass="22951">MGHGQAIFTAECSHTFHLRCVPWTVCPVCAARWHDTPLVTPSAAYNDVELVEEAHAKLGDAKHHGMATAGKNNGGVLVLRRIKTRISVECLHTGVRIPAVKSGRYESRIDAEVRAAAVDVGELYADEERCFLLFLDVPRAGAMDDAATRLINVRCSYRDTATGQSVYVAGENTVVLRHLDGTGVAASMEVERERVRLQVAEDIALARAATE</sequence>
<evidence type="ECO:0000313" key="1">
    <source>
        <dbReference type="EMBL" id="KAF0901444.1"/>
    </source>
</evidence>